<organism evidence="8 9">
    <name type="scientific">Sorangium atrum</name>
    <dbReference type="NCBI Taxonomy" id="2995308"/>
    <lineage>
        <taxon>Bacteria</taxon>
        <taxon>Pseudomonadati</taxon>
        <taxon>Myxococcota</taxon>
        <taxon>Polyangia</taxon>
        <taxon>Polyangiales</taxon>
        <taxon>Polyangiaceae</taxon>
        <taxon>Sorangium</taxon>
    </lineage>
</organism>
<evidence type="ECO:0000256" key="1">
    <source>
        <dbReference type="ARBA" id="ARBA00004651"/>
    </source>
</evidence>
<dbReference type="RefSeq" id="WP_272092978.1">
    <property type="nucleotide sequence ID" value="NZ_JAQNDK010000001.1"/>
</dbReference>
<keyword evidence="9" id="KW-1185">Reference proteome</keyword>
<evidence type="ECO:0000256" key="3">
    <source>
        <dbReference type="ARBA" id="ARBA00022692"/>
    </source>
</evidence>
<dbReference type="InterPro" id="IPR022791">
    <property type="entry name" value="L-PG_synthase/AglD"/>
</dbReference>
<reference evidence="8 9" key="1">
    <citation type="submission" date="2023-01" db="EMBL/GenBank/DDBJ databases">
        <title>Minimal conservation of predation-associated metabolite biosynthetic gene clusters underscores biosynthetic potential of Myxococcota including descriptions for ten novel species: Archangium lansinium sp. nov., Myxococcus landrumus sp. nov., Nannocystis bai.</title>
        <authorList>
            <person name="Ahearne A."/>
            <person name="Stevens C."/>
            <person name="Dowd S."/>
        </authorList>
    </citation>
    <scope>NUCLEOTIDE SEQUENCE [LARGE SCALE GENOMIC DNA]</scope>
    <source>
        <strain evidence="8 9">WIWO2</strain>
    </source>
</reference>
<evidence type="ECO:0000256" key="4">
    <source>
        <dbReference type="ARBA" id="ARBA00022989"/>
    </source>
</evidence>
<dbReference type="PANTHER" id="PTHR39087">
    <property type="entry name" value="UPF0104 MEMBRANE PROTEIN MJ1595"/>
    <property type="match status" value="1"/>
</dbReference>
<evidence type="ECO:0000256" key="2">
    <source>
        <dbReference type="ARBA" id="ARBA00022475"/>
    </source>
</evidence>
<dbReference type="PANTHER" id="PTHR39087:SF2">
    <property type="entry name" value="UPF0104 MEMBRANE PROTEIN MJ1595"/>
    <property type="match status" value="1"/>
</dbReference>
<protein>
    <submittedName>
        <fullName evidence="8">Lysylphosphatidylglycerol synthase transmembrane domain-containing protein</fullName>
    </submittedName>
</protein>
<evidence type="ECO:0000313" key="9">
    <source>
        <dbReference type="Proteomes" id="UP001217485"/>
    </source>
</evidence>
<feature type="transmembrane region" description="Helical" evidence="7">
    <location>
        <begin position="154"/>
        <end position="175"/>
    </location>
</feature>
<feature type="transmembrane region" description="Helical" evidence="7">
    <location>
        <begin position="53"/>
        <end position="77"/>
    </location>
</feature>
<dbReference type="Proteomes" id="UP001217485">
    <property type="component" value="Unassembled WGS sequence"/>
</dbReference>
<keyword evidence="4 7" id="KW-1133">Transmembrane helix</keyword>
<name>A0ABT5BQA6_9BACT</name>
<keyword evidence="5 7" id="KW-0472">Membrane</keyword>
<evidence type="ECO:0000313" key="8">
    <source>
        <dbReference type="EMBL" id="MDC0676272.1"/>
    </source>
</evidence>
<feature type="transmembrane region" description="Helical" evidence="7">
    <location>
        <begin position="187"/>
        <end position="216"/>
    </location>
</feature>
<sequence length="380" mass="39125">MPLLAPDAARDAHDEPVPGARSRPGAGAVALRWLGVAIAAAALWSTLRGADLPSVAALIASVGAPMMALALVPNLVARLFQAEASRRVFDTCNPASGRPAPFSRYLALTLSTEALNMSVPAGAALSESVTFYLLHRWCGTPGPQAVAGIAVRRALIVLANAAYVGIALALGFGHLERASRPLIGGPGLPWLVVLSGLGLLAVALALAGALLSGTVASRVFAWLKRLPGQRVKAYIDARAAAFSATDRHAAALAERRPALAAAALLLLGMWLAEGAETYFFLRLLGVDVSLPEVLSFEVVLALLRAAAFMVPAGLGVQDAGYVAFLTALGVPAAATVGAAFVLIKRAKELVWIALGLLVFFGGRAAFRPAPAPMAGSEATR</sequence>
<dbReference type="Pfam" id="PF03706">
    <property type="entry name" value="LPG_synthase_TM"/>
    <property type="match status" value="1"/>
</dbReference>
<feature type="transmembrane region" description="Helical" evidence="7">
    <location>
        <begin position="349"/>
        <end position="366"/>
    </location>
</feature>
<keyword evidence="2" id="KW-1003">Cell membrane</keyword>
<comment type="subcellular location">
    <subcellularLocation>
        <location evidence="1">Cell membrane</location>
        <topology evidence="1">Multi-pass membrane protein</topology>
    </subcellularLocation>
</comment>
<accession>A0ABT5BQA6</accession>
<evidence type="ECO:0000256" key="6">
    <source>
        <dbReference type="SAM" id="MobiDB-lite"/>
    </source>
</evidence>
<dbReference type="EMBL" id="JAQNDK010000001">
    <property type="protein sequence ID" value="MDC0676272.1"/>
    <property type="molecule type" value="Genomic_DNA"/>
</dbReference>
<feature type="region of interest" description="Disordered" evidence="6">
    <location>
        <begin position="1"/>
        <end position="24"/>
    </location>
</feature>
<comment type="caution">
    <text evidence="8">The sequence shown here is derived from an EMBL/GenBank/DDBJ whole genome shotgun (WGS) entry which is preliminary data.</text>
</comment>
<evidence type="ECO:0000256" key="5">
    <source>
        <dbReference type="ARBA" id="ARBA00023136"/>
    </source>
</evidence>
<feature type="transmembrane region" description="Helical" evidence="7">
    <location>
        <begin position="321"/>
        <end position="343"/>
    </location>
</feature>
<keyword evidence="3 7" id="KW-0812">Transmembrane</keyword>
<evidence type="ECO:0000256" key="7">
    <source>
        <dbReference type="SAM" id="Phobius"/>
    </source>
</evidence>
<feature type="transmembrane region" description="Helical" evidence="7">
    <location>
        <begin position="29"/>
        <end position="47"/>
    </location>
</feature>
<proteinExistence type="predicted"/>
<feature type="transmembrane region" description="Helical" evidence="7">
    <location>
        <begin position="258"/>
        <end position="281"/>
    </location>
</feature>
<gene>
    <name evidence="8" type="ORF">POL72_00865</name>
</gene>